<keyword evidence="3" id="KW-1185">Reference proteome</keyword>
<evidence type="ECO:0000313" key="2">
    <source>
        <dbReference type="EMBL" id="BBG25907.1"/>
    </source>
</evidence>
<reference evidence="4" key="1">
    <citation type="submission" date="2018-09" db="EMBL/GenBank/DDBJ databases">
        <title>Complete Genome Sequencing of Sulfolobus sp. JCM 16834.</title>
        <authorList>
            <person name="Kato S."/>
            <person name="Itoh T."/>
            <person name="Ohkuma M."/>
        </authorList>
    </citation>
    <scope>NUCLEOTIDE SEQUENCE [LARGE SCALE GENOMIC DNA]</scope>
    <source>
        <strain evidence="4">IC-007</strain>
    </source>
</reference>
<evidence type="ECO:0000313" key="1">
    <source>
        <dbReference type="EMBL" id="BBG23158.1"/>
    </source>
</evidence>
<evidence type="ECO:0000313" key="4">
    <source>
        <dbReference type="Proteomes" id="UP000325030"/>
    </source>
</evidence>
<dbReference type="EMBL" id="AP018930">
    <property type="protein sequence ID" value="BBG25907.1"/>
    <property type="molecule type" value="Genomic_DNA"/>
</dbReference>
<evidence type="ECO:0000313" key="3">
    <source>
        <dbReference type="Proteomes" id="UP000322983"/>
    </source>
</evidence>
<gene>
    <name evidence="1" type="ORF">IC006_0442</name>
    <name evidence="2" type="ORF">IC007_0412</name>
</gene>
<accession>A0A510DSL2</accession>
<dbReference type="EMBL" id="AP018929">
    <property type="protein sequence ID" value="BBG23158.1"/>
    <property type="molecule type" value="Genomic_DNA"/>
</dbReference>
<proteinExistence type="predicted"/>
<dbReference type="KEGG" id="step:IC006_0442"/>
<organism evidence="1 3">
    <name type="scientific">Sulfuracidifex tepidarius</name>
    <dbReference type="NCBI Taxonomy" id="1294262"/>
    <lineage>
        <taxon>Archaea</taxon>
        <taxon>Thermoproteota</taxon>
        <taxon>Thermoprotei</taxon>
        <taxon>Sulfolobales</taxon>
        <taxon>Sulfolobaceae</taxon>
        <taxon>Sulfuracidifex</taxon>
    </lineage>
</organism>
<reference evidence="1 3" key="2">
    <citation type="journal article" date="2020" name="Int. J. Syst. Evol. Microbiol.">
        <title>Sulfuracidifex tepidarius gen. nov., sp. nov. and transfer of Sulfolobus metallicus Huber and Stetter 1992 to the genus Sulfuracidifex as Sulfuracidifex metallicus comb. nov.</title>
        <authorList>
            <person name="Itoh T."/>
            <person name="Miura T."/>
            <person name="Sakai H.D."/>
            <person name="Kato S."/>
            <person name="Ohkuma M."/>
            <person name="Takashina T."/>
        </authorList>
    </citation>
    <scope>NUCLEOTIDE SEQUENCE [LARGE SCALE GENOMIC DNA]</scope>
    <source>
        <strain evidence="1 3">IC-006</strain>
        <strain evidence="2">IC-007</strain>
    </source>
</reference>
<accession>A0A510E0E7</accession>
<dbReference type="Proteomes" id="UP000322983">
    <property type="component" value="Chromosome"/>
</dbReference>
<protein>
    <submittedName>
        <fullName evidence="1">Uncharacterized protein</fullName>
    </submittedName>
</protein>
<name>A0A510DSL2_9CREN</name>
<dbReference type="Proteomes" id="UP000325030">
    <property type="component" value="Chromosome"/>
</dbReference>
<dbReference type="AlphaFoldDB" id="A0A510DSL2"/>
<sequence length="48" mass="5555">MTNCGQADYSTPVFVRKLNEKHNIFMTNLTRCMGEILGEKIITFWSES</sequence>